<evidence type="ECO:0000256" key="4">
    <source>
        <dbReference type="ARBA" id="ARBA00022747"/>
    </source>
</evidence>
<comment type="caution">
    <text evidence="8">The sequence shown here is derived from an EMBL/GenBank/DDBJ whole genome shotgun (WGS) entry which is preliminary data.</text>
</comment>
<dbReference type="SUPFAM" id="SSF53335">
    <property type="entry name" value="S-adenosyl-L-methionine-dependent methyltransferases"/>
    <property type="match status" value="1"/>
</dbReference>
<dbReference type="InterPro" id="IPR018117">
    <property type="entry name" value="C5_DNA_meth_AS"/>
</dbReference>
<comment type="similarity">
    <text evidence="5 6">Belongs to the class I-like SAM-binding methyltransferase superfamily. C5-methyltransferase family.</text>
</comment>
<dbReference type="PROSITE" id="PS00094">
    <property type="entry name" value="C5_MTASE_1"/>
    <property type="match status" value="1"/>
</dbReference>
<protein>
    <recommendedName>
        <fullName evidence="7">Cytosine-specific methyltransferase</fullName>
        <ecNumber evidence="7">2.1.1.37</ecNumber>
    </recommendedName>
</protein>
<keyword evidence="1 5" id="KW-0489">Methyltransferase</keyword>
<dbReference type="PRINTS" id="PR00105">
    <property type="entry name" value="C5METTRFRASE"/>
</dbReference>
<gene>
    <name evidence="8" type="ORF">H8718_01300</name>
</gene>
<dbReference type="EMBL" id="JACRSY010000002">
    <property type="protein sequence ID" value="MBC8578177.1"/>
    <property type="molecule type" value="Genomic_DNA"/>
</dbReference>
<keyword evidence="9" id="KW-1185">Reference proteome</keyword>
<dbReference type="PROSITE" id="PS00095">
    <property type="entry name" value="C5_MTASE_2"/>
    <property type="match status" value="1"/>
</dbReference>
<evidence type="ECO:0000256" key="1">
    <source>
        <dbReference type="ARBA" id="ARBA00022603"/>
    </source>
</evidence>
<dbReference type="InterPro" id="IPR031303">
    <property type="entry name" value="C5_meth_CS"/>
</dbReference>
<dbReference type="PANTHER" id="PTHR10629">
    <property type="entry name" value="CYTOSINE-SPECIFIC METHYLTRANSFERASE"/>
    <property type="match status" value="1"/>
</dbReference>
<dbReference type="Proteomes" id="UP000655830">
    <property type="component" value="Unassembled WGS sequence"/>
</dbReference>
<dbReference type="Gene3D" id="3.40.50.150">
    <property type="entry name" value="Vaccinia Virus protein VP39"/>
    <property type="match status" value="1"/>
</dbReference>
<dbReference type="NCBIfam" id="TIGR00675">
    <property type="entry name" value="dcm"/>
    <property type="match status" value="1"/>
</dbReference>
<dbReference type="AlphaFoldDB" id="A0A926EH70"/>
<evidence type="ECO:0000256" key="2">
    <source>
        <dbReference type="ARBA" id="ARBA00022679"/>
    </source>
</evidence>
<reference evidence="8" key="1">
    <citation type="submission" date="2020-08" db="EMBL/GenBank/DDBJ databases">
        <title>Genome public.</title>
        <authorList>
            <person name="Liu C."/>
            <person name="Sun Q."/>
        </authorList>
    </citation>
    <scope>NUCLEOTIDE SEQUENCE</scope>
    <source>
        <strain evidence="8">NSJ-12</strain>
    </source>
</reference>
<dbReference type="GO" id="GO:0032259">
    <property type="term" value="P:methylation"/>
    <property type="evidence" value="ECO:0007669"/>
    <property type="project" value="UniProtKB-KW"/>
</dbReference>
<keyword evidence="2 5" id="KW-0808">Transferase</keyword>
<organism evidence="8 9">
    <name type="scientific">Zhenhengia yiwuensis</name>
    <dbReference type="NCBI Taxonomy" id="2763666"/>
    <lineage>
        <taxon>Bacteria</taxon>
        <taxon>Bacillati</taxon>
        <taxon>Bacillota</taxon>
        <taxon>Clostridia</taxon>
        <taxon>Lachnospirales</taxon>
        <taxon>Lachnospiraceae</taxon>
        <taxon>Zhenhengia</taxon>
    </lineage>
</organism>
<dbReference type="RefSeq" id="WP_249331242.1">
    <property type="nucleotide sequence ID" value="NZ_JACRSY010000002.1"/>
</dbReference>
<name>A0A926EH70_9FIRM</name>
<accession>A0A926EH70</accession>
<evidence type="ECO:0000256" key="5">
    <source>
        <dbReference type="PROSITE-ProRule" id="PRU01016"/>
    </source>
</evidence>
<evidence type="ECO:0000256" key="3">
    <source>
        <dbReference type="ARBA" id="ARBA00022691"/>
    </source>
</evidence>
<dbReference type="InterPro" id="IPR050390">
    <property type="entry name" value="C5-Methyltransferase"/>
</dbReference>
<feature type="active site" evidence="5">
    <location>
        <position position="98"/>
    </location>
</feature>
<dbReference type="GO" id="GO:0003677">
    <property type="term" value="F:DNA binding"/>
    <property type="evidence" value="ECO:0007669"/>
    <property type="project" value="TreeGrafter"/>
</dbReference>
<dbReference type="EC" id="2.1.1.37" evidence="7"/>
<comment type="catalytic activity">
    <reaction evidence="7">
        <text>a 2'-deoxycytidine in DNA + S-adenosyl-L-methionine = a 5-methyl-2'-deoxycytidine in DNA + S-adenosyl-L-homocysteine + H(+)</text>
        <dbReference type="Rhea" id="RHEA:13681"/>
        <dbReference type="Rhea" id="RHEA-COMP:11369"/>
        <dbReference type="Rhea" id="RHEA-COMP:11370"/>
        <dbReference type="ChEBI" id="CHEBI:15378"/>
        <dbReference type="ChEBI" id="CHEBI:57856"/>
        <dbReference type="ChEBI" id="CHEBI:59789"/>
        <dbReference type="ChEBI" id="CHEBI:85452"/>
        <dbReference type="ChEBI" id="CHEBI:85454"/>
        <dbReference type="EC" id="2.1.1.37"/>
    </reaction>
</comment>
<keyword evidence="3 5" id="KW-0949">S-adenosyl-L-methionine</keyword>
<dbReference type="InterPro" id="IPR001525">
    <property type="entry name" value="C5_MeTfrase"/>
</dbReference>
<dbReference type="PANTHER" id="PTHR10629:SF52">
    <property type="entry name" value="DNA (CYTOSINE-5)-METHYLTRANSFERASE 1"/>
    <property type="match status" value="1"/>
</dbReference>
<sequence length="443" mass="50566">MPYAIDLFCGAGGMSEGIIQAGFHILFSSDINADVEKTYVNRHEQLGLLQGYNTYFCREDIRELTGEVIWNAIRSLEYFRNQGIVIQEVDCIFGGPPCQGFSRAGKRDINDPRNLLFKEYLRVVSEINPKYVVMENVEGFNDTKFKGFVGVTGQKYPDGTTAPQILRSEFHLLGYNTLEPKVLDASDYGVPQRRRRAIFLAYRESEQAPMYPQPMYTEEEKVTVLDAIGDLIKNARVRRVVNPELTEYQRDSITGRTFRVDGLLPSNDGVLYNTELSTHLPFIVERFSLFQEGEDGQAVRKRILSQGINLQRKGYLVTECCKKLGMNEKELIKLFKKGQVTDEMLDALLTRKTIRTRLDRNKTSLTVVTLPDDYISPFEDRTFSVREMARLQSFDDNFMFLGKRTTGGERRKLEVPQYTQVGNAVPPLLARAIALEIRKALDA</sequence>
<dbReference type="GO" id="GO:0003886">
    <property type="term" value="F:DNA (cytosine-5-)-methyltransferase activity"/>
    <property type="evidence" value="ECO:0007669"/>
    <property type="project" value="UniProtKB-EC"/>
</dbReference>
<dbReference type="Pfam" id="PF00145">
    <property type="entry name" value="DNA_methylase"/>
    <property type="match status" value="1"/>
</dbReference>
<dbReference type="GO" id="GO:0044027">
    <property type="term" value="P:negative regulation of gene expression via chromosomal CpG island methylation"/>
    <property type="evidence" value="ECO:0007669"/>
    <property type="project" value="TreeGrafter"/>
</dbReference>
<keyword evidence="4" id="KW-0680">Restriction system</keyword>
<dbReference type="GO" id="GO:0009307">
    <property type="term" value="P:DNA restriction-modification system"/>
    <property type="evidence" value="ECO:0007669"/>
    <property type="project" value="UniProtKB-KW"/>
</dbReference>
<evidence type="ECO:0000256" key="7">
    <source>
        <dbReference type="RuleBase" id="RU000417"/>
    </source>
</evidence>
<dbReference type="Gene3D" id="3.90.120.10">
    <property type="entry name" value="DNA Methylase, subunit A, domain 2"/>
    <property type="match status" value="1"/>
</dbReference>
<evidence type="ECO:0000313" key="8">
    <source>
        <dbReference type="EMBL" id="MBC8578177.1"/>
    </source>
</evidence>
<evidence type="ECO:0000256" key="6">
    <source>
        <dbReference type="RuleBase" id="RU000416"/>
    </source>
</evidence>
<dbReference type="PROSITE" id="PS51679">
    <property type="entry name" value="SAM_MT_C5"/>
    <property type="match status" value="1"/>
</dbReference>
<proteinExistence type="inferred from homology"/>
<dbReference type="InterPro" id="IPR029063">
    <property type="entry name" value="SAM-dependent_MTases_sf"/>
</dbReference>
<evidence type="ECO:0000313" key="9">
    <source>
        <dbReference type="Proteomes" id="UP000655830"/>
    </source>
</evidence>